<dbReference type="Pfam" id="PF23324">
    <property type="entry name" value="DUF7086"/>
    <property type="match status" value="1"/>
</dbReference>
<gene>
    <name evidence="3" type="ORF">MtrunA17_Chr4g0013231</name>
</gene>
<feature type="compositionally biased region" description="Pro residues" evidence="1">
    <location>
        <begin position="45"/>
        <end position="54"/>
    </location>
</feature>
<dbReference type="Proteomes" id="UP000265566">
    <property type="component" value="Chromosome 4"/>
</dbReference>
<feature type="domain" description="DUF7086" evidence="2">
    <location>
        <begin position="93"/>
        <end position="226"/>
    </location>
</feature>
<feature type="region of interest" description="Disordered" evidence="1">
    <location>
        <begin position="23"/>
        <end position="79"/>
    </location>
</feature>
<dbReference type="Gramene" id="rna21461">
    <property type="protein sequence ID" value="RHN59432.1"/>
    <property type="gene ID" value="gene21461"/>
</dbReference>
<name>A0A396I1D1_MEDTR</name>
<dbReference type="PANTHER" id="PTHR34272">
    <property type="entry name" value="EXPRESSED PROTEIN"/>
    <property type="match status" value="1"/>
</dbReference>
<dbReference type="PANTHER" id="PTHR34272:SF1">
    <property type="entry name" value="EXPRESSED PROTEIN"/>
    <property type="match status" value="1"/>
</dbReference>
<dbReference type="OrthoDB" id="1900495at2759"/>
<accession>A0A396I1D1</accession>
<reference evidence="3" key="1">
    <citation type="journal article" date="2018" name="Nat. Plants">
        <title>Whole-genome landscape of Medicago truncatula symbiotic genes.</title>
        <authorList>
            <person name="Pecrix Y."/>
            <person name="Gamas P."/>
            <person name="Carrere S."/>
        </authorList>
    </citation>
    <scope>NUCLEOTIDE SEQUENCE</scope>
    <source>
        <tissue evidence="3">Leaves</tissue>
    </source>
</reference>
<evidence type="ECO:0000256" key="1">
    <source>
        <dbReference type="SAM" id="MobiDB-lite"/>
    </source>
</evidence>
<protein>
    <recommendedName>
        <fullName evidence="2">DUF7086 domain-containing protein</fullName>
    </recommendedName>
</protein>
<feature type="compositionally biased region" description="Low complexity" evidence="1">
    <location>
        <begin position="30"/>
        <end position="44"/>
    </location>
</feature>
<evidence type="ECO:0000313" key="3">
    <source>
        <dbReference type="EMBL" id="RHN59432.1"/>
    </source>
</evidence>
<evidence type="ECO:0000259" key="2">
    <source>
        <dbReference type="Pfam" id="PF23324"/>
    </source>
</evidence>
<organism evidence="3">
    <name type="scientific">Medicago truncatula</name>
    <name type="common">Barrel medic</name>
    <name type="synonym">Medicago tribuloides</name>
    <dbReference type="NCBI Taxonomy" id="3880"/>
    <lineage>
        <taxon>Eukaryota</taxon>
        <taxon>Viridiplantae</taxon>
        <taxon>Streptophyta</taxon>
        <taxon>Embryophyta</taxon>
        <taxon>Tracheophyta</taxon>
        <taxon>Spermatophyta</taxon>
        <taxon>Magnoliopsida</taxon>
        <taxon>eudicotyledons</taxon>
        <taxon>Gunneridae</taxon>
        <taxon>Pentapetalae</taxon>
        <taxon>rosids</taxon>
        <taxon>fabids</taxon>
        <taxon>Fabales</taxon>
        <taxon>Fabaceae</taxon>
        <taxon>Papilionoideae</taxon>
        <taxon>50 kb inversion clade</taxon>
        <taxon>NPAAA clade</taxon>
        <taxon>Hologalegina</taxon>
        <taxon>IRL clade</taxon>
        <taxon>Trifolieae</taxon>
        <taxon>Medicago</taxon>
    </lineage>
</organism>
<proteinExistence type="predicted"/>
<dbReference type="InterPro" id="IPR055513">
    <property type="entry name" value="DUF7086"/>
</dbReference>
<comment type="caution">
    <text evidence="3">The sequence shown here is derived from an EMBL/GenBank/DDBJ whole genome shotgun (WGS) entry which is preliminary data.</text>
</comment>
<dbReference type="AlphaFoldDB" id="A0A396I1D1"/>
<sequence length="233" mass="26911">MNDSEQPTQSLPLPMLTPFQRMFAHPNIPPLQQQPLPLTLNIPQPSHPPPPPPQDVVDNHAPVRSRRRGPPRNGPIPTPFIWATDRRAKIHSLNHLLQNRIFNITGDVKCKSCQTKFQMSFDLVAKFDVISQYLVTNFNTMHDRAPETLMYPRLMKCVHCNQENCVKPVIAEKKKNINWLFLLLGQMLGCCKLEQLKYFCKYNSHHRTGAKNRVLYLTYLELCKQLDPSLPLI</sequence>
<dbReference type="EMBL" id="PSQE01000004">
    <property type="protein sequence ID" value="RHN59432.1"/>
    <property type="molecule type" value="Genomic_DNA"/>
</dbReference>